<evidence type="ECO:0000313" key="16">
    <source>
        <dbReference type="Proteomes" id="UP001152747"/>
    </source>
</evidence>
<evidence type="ECO:0000313" key="15">
    <source>
        <dbReference type="EMBL" id="CAI5449389.1"/>
    </source>
</evidence>
<dbReference type="EMBL" id="CANHGI010000004">
    <property type="protein sequence ID" value="CAI5449389.1"/>
    <property type="molecule type" value="Genomic_DNA"/>
</dbReference>
<feature type="region of interest" description="Disordered" evidence="12">
    <location>
        <begin position="2387"/>
        <end position="2526"/>
    </location>
</feature>
<feature type="region of interest" description="Disordered" evidence="12">
    <location>
        <begin position="3624"/>
        <end position="3644"/>
    </location>
</feature>
<dbReference type="Pfam" id="PF14377">
    <property type="entry name" value="UBM"/>
    <property type="match status" value="3"/>
</dbReference>
<feature type="compositionally biased region" description="Acidic residues" evidence="12">
    <location>
        <begin position="2333"/>
        <end position="2352"/>
    </location>
</feature>
<dbReference type="Pfam" id="PF00627">
    <property type="entry name" value="UBA"/>
    <property type="match status" value="1"/>
</dbReference>
<evidence type="ECO:0000256" key="1">
    <source>
        <dbReference type="ARBA" id="ARBA00000885"/>
    </source>
</evidence>
<dbReference type="Pfam" id="PF06025">
    <property type="entry name" value="DUF913"/>
    <property type="match status" value="1"/>
</dbReference>
<dbReference type="InterPro" id="IPR010309">
    <property type="entry name" value="E3_Ub_ligase_DUF908"/>
</dbReference>
<evidence type="ECO:0000256" key="9">
    <source>
        <dbReference type="ARBA" id="ARBA00023242"/>
    </source>
</evidence>
<dbReference type="GO" id="GO:0000209">
    <property type="term" value="P:protein polyubiquitination"/>
    <property type="evidence" value="ECO:0007669"/>
    <property type="project" value="TreeGrafter"/>
</dbReference>
<feature type="region of interest" description="Disordered" evidence="12">
    <location>
        <begin position="1378"/>
        <end position="1408"/>
    </location>
</feature>
<dbReference type="EC" id="2.3.2.26" evidence="4"/>
<dbReference type="Gene3D" id="1.10.8.10">
    <property type="entry name" value="DNA helicase RuvA subunit, C-terminal domain"/>
    <property type="match status" value="1"/>
</dbReference>
<feature type="compositionally biased region" description="Acidic residues" evidence="12">
    <location>
        <begin position="2462"/>
        <end position="2502"/>
    </location>
</feature>
<keyword evidence="9" id="KW-0539">Nucleus</keyword>
<feature type="compositionally biased region" description="Low complexity" evidence="12">
    <location>
        <begin position="524"/>
        <end position="547"/>
    </location>
</feature>
<dbReference type="PROSITE" id="PS50030">
    <property type="entry name" value="UBA"/>
    <property type="match status" value="1"/>
</dbReference>
<name>A0A9P1IQW8_9PELO</name>
<feature type="compositionally biased region" description="Acidic residues" evidence="12">
    <location>
        <begin position="2410"/>
        <end position="2421"/>
    </location>
</feature>
<comment type="caution">
    <text evidence="15">The sequence shown here is derived from an EMBL/GenBank/DDBJ whole genome shotgun (WGS) entry which is preliminary data.</text>
</comment>
<gene>
    <name evidence="15" type="ORF">CAMP_LOCUS12026</name>
</gene>
<feature type="compositionally biased region" description="Low complexity" evidence="12">
    <location>
        <begin position="3431"/>
        <end position="3448"/>
    </location>
</feature>
<feature type="compositionally biased region" description="Low complexity" evidence="12">
    <location>
        <begin position="3547"/>
        <end position="3556"/>
    </location>
</feature>
<dbReference type="GO" id="GO:0051028">
    <property type="term" value="P:mRNA transport"/>
    <property type="evidence" value="ECO:0007669"/>
    <property type="project" value="UniProtKB-KW"/>
</dbReference>
<dbReference type="InterPro" id="IPR016024">
    <property type="entry name" value="ARM-type_fold"/>
</dbReference>
<protein>
    <recommendedName>
        <fullName evidence="4">HECT-type E3 ubiquitin transferase</fullName>
        <ecNumber evidence="4">2.3.2.26</ecNumber>
    </recommendedName>
</protein>
<keyword evidence="7 11" id="KW-0833">Ubl conjugation pathway</keyword>
<evidence type="ECO:0000256" key="12">
    <source>
        <dbReference type="SAM" id="MobiDB-lite"/>
    </source>
</evidence>
<evidence type="ECO:0000259" key="14">
    <source>
        <dbReference type="PROSITE" id="PS50237"/>
    </source>
</evidence>
<dbReference type="SUPFAM" id="SSF48371">
    <property type="entry name" value="ARM repeat"/>
    <property type="match status" value="1"/>
</dbReference>
<comment type="pathway">
    <text evidence="3">Protein modification; protein ubiquitination.</text>
</comment>
<feature type="region of interest" description="Disordered" evidence="12">
    <location>
        <begin position="521"/>
        <end position="559"/>
    </location>
</feature>
<feature type="region of interest" description="Disordered" evidence="12">
    <location>
        <begin position="2747"/>
        <end position="2791"/>
    </location>
</feature>
<dbReference type="Proteomes" id="UP001152747">
    <property type="component" value="Unassembled WGS sequence"/>
</dbReference>
<dbReference type="InterPro" id="IPR015940">
    <property type="entry name" value="UBA"/>
</dbReference>
<dbReference type="SMART" id="SM00165">
    <property type="entry name" value="UBA"/>
    <property type="match status" value="1"/>
</dbReference>
<proteinExistence type="inferred from homology"/>
<evidence type="ECO:0000256" key="5">
    <source>
        <dbReference type="ARBA" id="ARBA00022448"/>
    </source>
</evidence>
<dbReference type="GO" id="GO:0006511">
    <property type="term" value="P:ubiquitin-dependent protein catabolic process"/>
    <property type="evidence" value="ECO:0007669"/>
    <property type="project" value="TreeGrafter"/>
</dbReference>
<comment type="subcellular location">
    <subcellularLocation>
        <location evidence="2">Nucleus</location>
    </subcellularLocation>
</comment>
<dbReference type="GO" id="GO:0005634">
    <property type="term" value="C:nucleus"/>
    <property type="evidence" value="ECO:0007669"/>
    <property type="project" value="UniProtKB-SubCell"/>
</dbReference>
<organism evidence="15 16">
    <name type="scientific">Caenorhabditis angaria</name>
    <dbReference type="NCBI Taxonomy" id="860376"/>
    <lineage>
        <taxon>Eukaryota</taxon>
        <taxon>Metazoa</taxon>
        <taxon>Ecdysozoa</taxon>
        <taxon>Nematoda</taxon>
        <taxon>Chromadorea</taxon>
        <taxon>Rhabditida</taxon>
        <taxon>Rhabditina</taxon>
        <taxon>Rhabditomorpha</taxon>
        <taxon>Rhabditoidea</taxon>
        <taxon>Rhabditidae</taxon>
        <taxon>Peloderinae</taxon>
        <taxon>Caenorhabditis</taxon>
    </lineage>
</organism>
<accession>A0A9P1IQW8</accession>
<dbReference type="SUPFAM" id="SSF56204">
    <property type="entry name" value="Hect, E3 ligase catalytic domain"/>
    <property type="match status" value="1"/>
</dbReference>
<comment type="catalytic activity">
    <reaction evidence="1">
        <text>S-ubiquitinyl-[E2 ubiquitin-conjugating enzyme]-L-cysteine + [acceptor protein]-L-lysine = [E2 ubiquitin-conjugating enzyme]-L-cysteine + N(6)-ubiquitinyl-[acceptor protein]-L-lysine.</text>
        <dbReference type="EC" id="2.3.2.26"/>
    </reaction>
</comment>
<dbReference type="Pfam" id="PF00632">
    <property type="entry name" value="HECT"/>
    <property type="match status" value="1"/>
</dbReference>
<feature type="region of interest" description="Disordered" evidence="12">
    <location>
        <begin position="3422"/>
        <end position="3449"/>
    </location>
</feature>
<keyword evidence="6" id="KW-0808">Transferase</keyword>
<dbReference type="InterPro" id="IPR010314">
    <property type="entry name" value="E3_Ub_ligase_DUF913"/>
</dbReference>
<dbReference type="InterPro" id="IPR035983">
    <property type="entry name" value="Hect_E3_ubiquitin_ligase"/>
</dbReference>
<dbReference type="SMART" id="SM00119">
    <property type="entry name" value="HECTc"/>
    <property type="match status" value="1"/>
</dbReference>
<dbReference type="FunFam" id="3.90.1750.10:FF:000026">
    <property type="entry name" value="E3 ubiquitin-protein ligase HACE1"/>
    <property type="match status" value="1"/>
</dbReference>
<dbReference type="OrthoDB" id="423283at2759"/>
<comment type="similarity">
    <text evidence="10">Belongs to the UPL family. TOM1/PTR1 subfamily.</text>
</comment>
<dbReference type="PANTHER" id="PTHR11254:SF67">
    <property type="entry name" value="E3 UBIQUITIN-PROTEIN LIGASE HUWE1"/>
    <property type="match status" value="1"/>
</dbReference>
<dbReference type="Gene3D" id="3.30.2160.10">
    <property type="entry name" value="Hect, E3 ligase catalytic domain"/>
    <property type="match status" value="1"/>
</dbReference>
<dbReference type="Pfam" id="PF06012">
    <property type="entry name" value="DUF908"/>
    <property type="match status" value="1"/>
</dbReference>
<feature type="compositionally biased region" description="Basic and acidic residues" evidence="12">
    <location>
        <begin position="3530"/>
        <end position="3546"/>
    </location>
</feature>
<dbReference type="InterPro" id="IPR000569">
    <property type="entry name" value="HECT_dom"/>
</dbReference>
<feature type="region of interest" description="Disordered" evidence="12">
    <location>
        <begin position="2331"/>
        <end position="2352"/>
    </location>
</feature>
<evidence type="ECO:0000256" key="3">
    <source>
        <dbReference type="ARBA" id="ARBA00004906"/>
    </source>
</evidence>
<dbReference type="CDD" id="cd00078">
    <property type="entry name" value="HECTc"/>
    <property type="match status" value="1"/>
</dbReference>
<feature type="compositionally biased region" description="Basic and acidic residues" evidence="12">
    <location>
        <begin position="2026"/>
        <end position="2038"/>
    </location>
</feature>
<dbReference type="InterPro" id="IPR025527">
    <property type="entry name" value="HUWE1/Rev1_UBM"/>
</dbReference>
<feature type="region of interest" description="Disordered" evidence="12">
    <location>
        <begin position="2571"/>
        <end position="2591"/>
    </location>
</feature>
<evidence type="ECO:0000256" key="2">
    <source>
        <dbReference type="ARBA" id="ARBA00004123"/>
    </source>
</evidence>
<feature type="compositionally biased region" description="Low complexity" evidence="12">
    <location>
        <begin position="2832"/>
        <end position="2852"/>
    </location>
</feature>
<feature type="domain" description="UBA" evidence="13">
    <location>
        <begin position="1410"/>
        <end position="1449"/>
    </location>
</feature>
<reference evidence="15" key="1">
    <citation type="submission" date="2022-11" db="EMBL/GenBank/DDBJ databases">
        <authorList>
            <person name="Kikuchi T."/>
        </authorList>
    </citation>
    <scope>NUCLEOTIDE SEQUENCE</scope>
    <source>
        <strain evidence="15">PS1010</strain>
    </source>
</reference>
<feature type="region of interest" description="Disordered" evidence="12">
    <location>
        <begin position="1447"/>
        <end position="1507"/>
    </location>
</feature>
<feature type="compositionally biased region" description="Low complexity" evidence="12">
    <location>
        <begin position="2422"/>
        <end position="2446"/>
    </location>
</feature>
<feature type="region of interest" description="Disordered" evidence="12">
    <location>
        <begin position="2804"/>
        <end position="2901"/>
    </location>
</feature>
<dbReference type="FunFam" id="3.90.1750.10:FF:000003">
    <property type="entry name" value="E3 ubiquitin-protein ligase UPL1"/>
    <property type="match status" value="1"/>
</dbReference>
<evidence type="ECO:0000256" key="4">
    <source>
        <dbReference type="ARBA" id="ARBA00012485"/>
    </source>
</evidence>
<evidence type="ECO:0000256" key="11">
    <source>
        <dbReference type="PROSITE-ProRule" id="PRU00104"/>
    </source>
</evidence>
<keyword evidence="16" id="KW-1185">Reference proteome</keyword>
<dbReference type="Gene3D" id="3.30.2410.10">
    <property type="entry name" value="Hect, E3 ligase catalytic domain"/>
    <property type="match status" value="1"/>
</dbReference>
<evidence type="ECO:0000259" key="13">
    <source>
        <dbReference type="PROSITE" id="PS50030"/>
    </source>
</evidence>
<evidence type="ECO:0000256" key="7">
    <source>
        <dbReference type="ARBA" id="ARBA00022786"/>
    </source>
</evidence>
<dbReference type="GO" id="GO:0061630">
    <property type="term" value="F:ubiquitin protein ligase activity"/>
    <property type="evidence" value="ECO:0007669"/>
    <property type="project" value="UniProtKB-EC"/>
</dbReference>
<dbReference type="InterPro" id="IPR050409">
    <property type="entry name" value="E3_ubiq-protein_ligase"/>
</dbReference>
<dbReference type="PROSITE" id="PS50237">
    <property type="entry name" value="HECT"/>
    <property type="match status" value="1"/>
</dbReference>
<dbReference type="PANTHER" id="PTHR11254">
    <property type="entry name" value="HECT DOMAIN UBIQUITIN-PROTEIN LIGASE"/>
    <property type="match status" value="1"/>
</dbReference>
<dbReference type="FunFam" id="3.30.2160.10:FF:000001">
    <property type="entry name" value="E3 ubiquitin-protein ligase NEDD4-like"/>
    <property type="match status" value="1"/>
</dbReference>
<dbReference type="InterPro" id="IPR009060">
    <property type="entry name" value="UBA-like_sf"/>
</dbReference>
<sequence length="4071" mass="456490">MKIEDESTASTSSYGDMPPASAKLLKNIKNAKTTEEFIIEINKGREVHSVMGKTELCRWTDVLNRCDEVLEEAITKNTKNELCCDHDPKVKKQAISVLRFTILLFECTSSRRVYRSMDRILVLLESTDMDMLAEVLRLLQTMGKRSKYLTQRVPVAEQHTLVHHLTAIAQCWGGKLRHVKMSECMKKEPQLPAFFPFTYTDSKQRSVTIEKPKPGECVAELVEKYKNQLSPHTSPDASSPSPFSKEDKYYLLSRLRMLNGFDQWLHRFKCLVVRLLSVSTLIYCKCRTDDNPVGALLYNGFVGELVALLKTEKEKNDNDKDYAILDRVHTEVLATLCSIVNYEKEPKIPQILEALSAGSYHGFLCVLTRQVVDELKNNNLNKPGKPSVGLATALFSFIYHLASVEPGGETLVGSGLTQTLLSVIDFHELPLELITFGTRCARIIDLFTTIDVTAFKTHKGMEICVNRIVHEIEECRKEQPFMIDTSYDMPFEENAPSAAPPAPQVENNEDENDVTLDMWENNEPTTSITPTPATVAASASASASAPPQKSETGEVIQGGPWIKSPHTGLTCHQQRSGLIKGLLTFVKRVIQDAQFNDVIRHIMDSGLPTALTHILSNAEYYSPSLFHQSAQLITNFVYQNPDQLSVLQRRHVPFVLFQSLLRKELPNSRDVIQNIGTVFTALCLNERGLNQFKSYEPFDQIFRILLSVKFLVSMKKKRNDMSEVVRSLGIALDDLLRHHTELKQSMIKSVIKVLDKLINCGQNPPPNTEIVMALAKNVAKSMMLNNLCPPTQPIVEEQRVEEVVVVEESNNEENADEPMEEEYENEIYEESDVDEEAEMSMDEMSGEGIVAKNEGNSASTSSSQVNSIVNEYDAGLDMTCDDGTGKRLLPLGDYMNIAATIFESFMTQSSNVQMVDEFVEQGGIKKMLTLCQLPCLNNDIAQSHFSQSLANIVKFIVFQRNSDSSPRLMSSVMTVFLETIGPLFNNSSSFPVLNQVEETKQTASMMMKIGDKLINETLVNLNNILPVLVMISKAPINSQMHTEMRNRVFETWKTPEGCKLYALLRRLSRMLVWESALIRSLKPSIRTCATQTDPGELIAGKLPNEQRPDFTALDQEVCVERAEIKEPQEKHWTSFGVTQEEFNFWVSNKQLADLVQKSNRLVSEMLTLVGKSISTVSSNGRRPRRPMDNGSSLLPAATQCATMVFSSIYKDLKWKPQAINNSPMGYSRYTELLSQMSTTLFDDHSRAANPSIIHQFYKSGCHKAFFELLVDNLAPSLEGYSKNGLSEVLVEWCRLAGKLANRNNMTQNDGSARTNHRFGLSMDFDVNKYLKLVCRDLFNAFTCLFERLSLCEHNDLSSYQELCENAFSVFNEVARNLAEDSKNSGSETPDSNDDWGTGPHVRPAVPIVMPRDESQIQMLMEMGFGRETVIRAIDSTRSINDAVSMLLSNNDVPPEGHAPPPPTLGAPATEAAAPPPPEDASTPNVPATPAAPGEASALPPPVERPPISTETVESYLATLTREIGEELSAETRLRFTRAFNSSADRQESLANFINHYFQGEQGTSASADVASSSSTPTPKIEEEDDIALPLIPPLRDLKIEQDISLQSACMQLIPLVKRVMHVSSELVYSCCDLVQSILPVVPEEWKKEAIIQKILVDEVILMVEEILANEDLSGLPQSVMDTCKVLANRIHFACLIFDKIAEDYIDVAKERKLVSRLLTLVGFCEQRFVSIPTLQNLILSRVILWIDLYDKNHRSISRRKYLESLSKHLVFSYQIDDVAEVGIRRKERKWVEYEEATQKAINEAFFSGVKSFKCIVKRAGRQQPRKLEINFIGMYQSDNGGQRDYIRAEIPADVAIDIEKLEESERKLTWTEEENQRLLVLTIQLLQKEDVHQLCAQSLLSFAARLTRNPESASKFLEAGGIESAIRLKCLPMPQATGVVSIIVRNCIDDNTLLSQVFEKTIRTSASPQASHIMDYLNPSTPKPRDWYTTLNQLTALSSRNPAVFVSVLEKCAKLNNNVISMIPKETTKEVKEQRDRQPSTSSKTSIEVSPINLRVQKVVEMLLNEIIHGTFPQNVRMFSRDKILLLISELIKSYPSIAIVVTEAQDEGKSVMLQLLEMYISTNPEKLEIASALKTLIAIISAAPNVVRAQELLIQDIKGALQAFCDRIGNEKKDENLAGASGDQFEEKPAKNISELCGLIVTMCVSSNGEHRSKDKISAQSNNVVKLFHKKKICNELVRAITCLQVSTKDSIDTINGILKTLDVLLEAANVPAAANNTLSNGVLGSANGARTVGRMEVGVSTSRDEAQNPHAALVQLEREVAAAAAVVARAEEDDDEDEDEEVRERFELEDDDEDGIDWRGIVREIREAEDGRRFNENHMDWEEAGERMDDEEGSEVSDHVSESVSEYSDAEGEREEEANNEPQNADEAVGEGQVVEEASEVVAAENRDGEQEMDVTQNNGEEEEEDDEDDEDEEDEDEDDDDDDDEDEGDDEDREVEETMQDAGEQGARRIDEDSLEDDDMDREVFGGFPNYTRMLQEEMLLFGRSNMSFAEMLRNDEWEMLGYRDRRPPPRPVPSVQHPLLTRPPQDDTSRVRQYEIHGHSMVPINVLPRNHLHRQNAIRRAQDGRDAHNAELLLDQLRSGNRRPHGGHFAMNVNPFANTLRQQQTTQSSFLDRIFELSNGAGFPGRIRTYATPQFRDDDMTRQNRTQMVYSCLERLDSYVSIMEPISIRFVCAIVNSQISRVMREKEEKENEAKKKKEKETKKATPPPPKVENSNANSNAEETERPVEVVNAPENNEYVAVFNPPNSVPAESVQPMEVDQPAEEVEVQAEVPAPAQAPEPAEVQVQELPQPPQPQQPSEEVQVVEQPSNPSPPAEEQQQNPDSPPPREQNAMPEEYRAILGDIEIPDGVDPAFLAALPEEMRTEVIRDYQRQQRAERAARPLVVENNPPAAAVPGAAPVEGNAPAAAAAPPADVPIVEPINQEFLNALPPELQEEVLAEHERAVREAEENARRRNVPAAPVAEMDGAAVIASLPANERAQVLAEMDETELAGLPQNMQDEARRARQQNNDPNMFRYQRLLFRRHRTNRGGGAHSTGGPSGNGGISIGQHAGSAHQASLTTTQLMDKDAIMTLCMLYLVDSRLSYARLQKVLRSVCVNSASCDFVIWCLLALLDKASESNADDEEILSNIPTWLESITVSGVGHNEQAVRISENCAKVSIHSMISITLCRNILDLLAIIAKAYPGNFLPVALRSGTKNSDPAKVQPGFDVFWSMIQKSAGKKEWAVNGEQTLENSPLAKLLTYLDKQTIAKTGLLHDRVLKVASAIFQTLPHDSMEKLSLKQDEIPIKQHLNFVIDIVTKGICSPDGLNDGLTLLAESMRTFSEATSPFIYEQLFSAVSQLGSDLLPQIRRLNDELTEAQKSETPMDSSPSTTSEQQPTTSKTSQLVVDTSGFGRVAHGRFDGEQVVIDGEQNTRLMMSSCKELQLPAVTVLTDKAGAQYSLLSSLQTLVKVRNHMKQIRLDKKKRLKEEAEKKKVDEKKSEEGTSSSSAEPSAKIEEIIEEEPRISEKLESLNPLWDSLSECLMKLGKASDPHAVLALQPAAESFFLIYACETTRKASEEAAKRKESEIGGGETSPKDELDADTAKLVEFAEKHRQVLNQALRQNNAVLSAGGPFAILTQFPKLLDFDVKRKYFRKELNKAEPVYRRNDVSVQVNRSRVFSDSFRELFRLRPSEWKNRFYIIFQGEEGQDAGGLLREWFSVITREIFNPNYALFITAPGDMVTYMINKASYINPEHLDYFKFVGRLIAKSVYDHKYLDCYFTRAFYKHILNLPVRYQDLESEDPAFFKSLEFLLQNPIDDLGLDLFFSTEVEEFGVRSTRDLKPNGRQIEVTDANKEEYVKLICQTKMTGSIQKQLDAFLQGFYEIIPKDLISMFNEQELELLISGLPTVDIDDLAANTEYKGYQKSSVQVQWFWRALRSFEKEDKAKFLQFVTGTSKVPLQGFATLEGMNGTQRFSLHMDSRGGDRLPAAHTCFNQLDLPQYESYEKLRDSLLLAIRECTEGFGFA</sequence>
<feature type="region of interest" description="Disordered" evidence="12">
    <location>
        <begin position="3524"/>
        <end position="3560"/>
    </location>
</feature>
<dbReference type="SUPFAM" id="SSF46934">
    <property type="entry name" value="UBA-like"/>
    <property type="match status" value="1"/>
</dbReference>
<feature type="region of interest" description="Disordered" evidence="12">
    <location>
        <begin position="2026"/>
        <end position="2046"/>
    </location>
</feature>
<dbReference type="GO" id="GO:0005737">
    <property type="term" value="C:cytoplasm"/>
    <property type="evidence" value="ECO:0007669"/>
    <property type="project" value="TreeGrafter"/>
</dbReference>
<dbReference type="FunFam" id="3.30.2410.10:FF:000004">
    <property type="entry name" value="E3 ubiquitin-protein ligase HUWE1, variant"/>
    <property type="match status" value="1"/>
</dbReference>
<dbReference type="Gene3D" id="3.90.1750.10">
    <property type="entry name" value="Hect, E3 ligase catalytic domains"/>
    <property type="match status" value="1"/>
</dbReference>
<feature type="compositionally biased region" description="Low complexity" evidence="12">
    <location>
        <begin position="2860"/>
        <end position="2871"/>
    </location>
</feature>
<dbReference type="Gene3D" id="6.10.250.1630">
    <property type="match status" value="1"/>
</dbReference>
<feature type="active site" description="Glycyl thioester intermediate" evidence="11">
    <location>
        <position position="4038"/>
    </location>
</feature>
<evidence type="ECO:0000256" key="8">
    <source>
        <dbReference type="ARBA" id="ARBA00022816"/>
    </source>
</evidence>
<feature type="compositionally biased region" description="Basic and acidic residues" evidence="12">
    <location>
        <begin position="2747"/>
        <end position="2767"/>
    </location>
</feature>
<evidence type="ECO:0000256" key="6">
    <source>
        <dbReference type="ARBA" id="ARBA00022679"/>
    </source>
</evidence>
<evidence type="ECO:0000256" key="10">
    <source>
        <dbReference type="ARBA" id="ARBA00034494"/>
    </source>
</evidence>
<keyword evidence="5" id="KW-0813">Transport</keyword>
<feature type="domain" description="HECT" evidence="14">
    <location>
        <begin position="3735"/>
        <end position="4071"/>
    </location>
</feature>
<keyword evidence="8" id="KW-0509">mRNA transport</keyword>